<dbReference type="Proteomes" id="UP000199473">
    <property type="component" value="Unassembled WGS sequence"/>
</dbReference>
<dbReference type="RefSeq" id="WP_175533903.1">
    <property type="nucleotide sequence ID" value="NZ_FOSQ01000004.1"/>
</dbReference>
<proteinExistence type="predicted"/>
<dbReference type="Pfam" id="PF04355">
    <property type="entry name" value="BamE"/>
    <property type="match status" value="1"/>
</dbReference>
<reference evidence="4 5" key="1">
    <citation type="submission" date="2016-10" db="EMBL/GenBank/DDBJ databases">
        <authorList>
            <person name="de Groot N.N."/>
        </authorList>
    </citation>
    <scope>NUCLEOTIDE SEQUENCE [LARGE SCALE GENOMIC DNA]</scope>
    <source>
        <strain evidence="4 5">DSM 19981</strain>
    </source>
</reference>
<dbReference type="EMBL" id="FOSQ01000004">
    <property type="protein sequence ID" value="SFK59162.1"/>
    <property type="molecule type" value="Genomic_DNA"/>
</dbReference>
<dbReference type="PROSITE" id="PS51257">
    <property type="entry name" value="PROKAR_LIPOPROTEIN"/>
    <property type="match status" value="1"/>
</dbReference>
<keyword evidence="5" id="KW-1185">Reference proteome</keyword>
<accession>A0A1I4ARK9</accession>
<feature type="domain" description="Outer membrane protein assembly factor BamE" evidence="3">
    <location>
        <begin position="54"/>
        <end position="127"/>
    </location>
</feature>
<dbReference type="AlphaFoldDB" id="A0A1I4ARK9"/>
<dbReference type="Gene3D" id="3.30.1450.10">
    <property type="match status" value="1"/>
</dbReference>
<dbReference type="GO" id="GO:0019867">
    <property type="term" value="C:outer membrane"/>
    <property type="evidence" value="ECO:0007669"/>
    <property type="project" value="InterPro"/>
</dbReference>
<keyword evidence="4" id="KW-0449">Lipoprotein</keyword>
<dbReference type="InterPro" id="IPR037873">
    <property type="entry name" value="BamE-like"/>
</dbReference>
<dbReference type="STRING" id="1123062.SAMN02745775_104114"/>
<sequence>MERQRHPVNVSRRPARGFGATIGLAALLATGGCAWMPSVPGAGLFESPRTIRGHQVDDVTLAQITPGVSSRADVESLLGSPSVTGTFDDSAWYYISGVTRQRPGQTLALEDQRVVAVLFDGRGTVREVKRLGESDARDVRVVSRVTPSPGNDRTLLQQLFGNLGRLGPGLGAGANNTVGAPSPTAR</sequence>
<evidence type="ECO:0000313" key="5">
    <source>
        <dbReference type="Proteomes" id="UP000199473"/>
    </source>
</evidence>
<keyword evidence="2" id="KW-0472">Membrane</keyword>
<gene>
    <name evidence="4" type="ORF">SAMN02745775_104114</name>
</gene>
<evidence type="ECO:0000259" key="3">
    <source>
        <dbReference type="Pfam" id="PF04355"/>
    </source>
</evidence>
<name>A0A1I4ARK9_9PROT</name>
<protein>
    <submittedName>
        <fullName evidence="4">Outer membrane protein assembly factor BamE, lipoprotein component of the BamABCDE complex</fullName>
    </submittedName>
</protein>
<organism evidence="4 5">
    <name type="scientific">Falsiroseomonas stagni DSM 19981</name>
    <dbReference type="NCBI Taxonomy" id="1123062"/>
    <lineage>
        <taxon>Bacteria</taxon>
        <taxon>Pseudomonadati</taxon>
        <taxon>Pseudomonadota</taxon>
        <taxon>Alphaproteobacteria</taxon>
        <taxon>Acetobacterales</taxon>
        <taxon>Roseomonadaceae</taxon>
        <taxon>Falsiroseomonas</taxon>
    </lineage>
</organism>
<dbReference type="InterPro" id="IPR007450">
    <property type="entry name" value="BamE_dom"/>
</dbReference>
<evidence type="ECO:0000256" key="1">
    <source>
        <dbReference type="ARBA" id="ARBA00022729"/>
    </source>
</evidence>
<evidence type="ECO:0000313" key="4">
    <source>
        <dbReference type="EMBL" id="SFK59162.1"/>
    </source>
</evidence>
<evidence type="ECO:0000256" key="2">
    <source>
        <dbReference type="ARBA" id="ARBA00023136"/>
    </source>
</evidence>
<keyword evidence="1" id="KW-0732">Signal</keyword>